<organism evidence="1 2">
    <name type="scientific">Brevibacterium daeguense</name>
    <dbReference type="NCBI Taxonomy" id="909936"/>
    <lineage>
        <taxon>Bacteria</taxon>
        <taxon>Bacillati</taxon>
        <taxon>Actinomycetota</taxon>
        <taxon>Actinomycetes</taxon>
        <taxon>Micrococcales</taxon>
        <taxon>Brevibacteriaceae</taxon>
        <taxon>Brevibacterium</taxon>
    </lineage>
</organism>
<dbReference type="EMBL" id="BAABAZ010000012">
    <property type="protein sequence ID" value="GAA4285530.1"/>
    <property type="molecule type" value="Genomic_DNA"/>
</dbReference>
<dbReference type="NCBIfam" id="TIGR03843">
    <property type="entry name" value="SCO1664 family protein"/>
    <property type="match status" value="1"/>
</dbReference>
<keyword evidence="2" id="KW-1185">Reference proteome</keyword>
<proteinExistence type="predicted"/>
<sequence>MLNEQDVCRLLQHGVVVELGRIPEASNDTRLVTVDQDGVTVRAVYKPLAGERPLRDFAHRSLGGREVASYLLSRRLGLDIVPPTVMRAGLPSGPGSLQAYVESADDAEPLLQLFAPAAVPANWSAIFNAVTGSDEEVVFAHALDERLRRQAFFDVVTNNADRKASHILFGHYLFDGRPPTLFGIDNGLTFHAAPKLRTVLWGFAGSALLESETVVLQKLLDDRTAVAAELGAVISDRESTALFDRAEAVLRSGSLPGLPLSRTPIPWPPL</sequence>
<gene>
    <name evidence="1" type="ORF">GCM10022261_30610</name>
</gene>
<evidence type="ECO:0000313" key="1">
    <source>
        <dbReference type="EMBL" id="GAA4285530.1"/>
    </source>
</evidence>
<comment type="caution">
    <text evidence="1">The sequence shown here is derived from an EMBL/GenBank/DDBJ whole genome shotgun (WGS) entry which is preliminary data.</text>
</comment>
<protein>
    <submittedName>
        <fullName evidence="1">SCO1664 family protein</fullName>
    </submittedName>
</protein>
<evidence type="ECO:0000313" key="2">
    <source>
        <dbReference type="Proteomes" id="UP001501586"/>
    </source>
</evidence>
<dbReference type="InterPro" id="IPR022292">
    <property type="entry name" value="CHP03843"/>
</dbReference>
<accession>A0ABP8ENG1</accession>
<dbReference type="Proteomes" id="UP001501586">
    <property type="component" value="Unassembled WGS sequence"/>
</dbReference>
<dbReference type="RefSeq" id="WP_236863363.1">
    <property type="nucleotide sequence ID" value="NZ_BAABAZ010000012.1"/>
</dbReference>
<name>A0ABP8ENG1_9MICO</name>
<reference evidence="2" key="1">
    <citation type="journal article" date="2019" name="Int. J. Syst. Evol. Microbiol.">
        <title>The Global Catalogue of Microorganisms (GCM) 10K type strain sequencing project: providing services to taxonomists for standard genome sequencing and annotation.</title>
        <authorList>
            <consortium name="The Broad Institute Genomics Platform"/>
            <consortium name="The Broad Institute Genome Sequencing Center for Infectious Disease"/>
            <person name="Wu L."/>
            <person name="Ma J."/>
        </authorList>
    </citation>
    <scope>NUCLEOTIDE SEQUENCE [LARGE SCALE GENOMIC DNA]</scope>
    <source>
        <strain evidence="2">JCM 17458</strain>
    </source>
</reference>